<protein>
    <submittedName>
        <fullName evidence="7">PAS domain-containing protein</fullName>
    </submittedName>
</protein>
<keyword evidence="3" id="KW-0805">Transcription regulation</keyword>
<dbReference type="Gene3D" id="3.30.450.20">
    <property type="entry name" value="PAS domain"/>
    <property type="match status" value="1"/>
</dbReference>
<keyword evidence="1" id="KW-0547">Nucleotide-binding</keyword>
<evidence type="ECO:0000256" key="2">
    <source>
        <dbReference type="ARBA" id="ARBA00022840"/>
    </source>
</evidence>
<keyword evidence="2" id="KW-0067">ATP-binding</keyword>
<dbReference type="AlphaFoldDB" id="A0A415E0Q7"/>
<dbReference type="STRING" id="1776384.GCA_900086585_00671"/>
<dbReference type="GO" id="GO:0006355">
    <property type="term" value="P:regulation of DNA-templated transcription"/>
    <property type="evidence" value="ECO:0007669"/>
    <property type="project" value="InterPro"/>
</dbReference>
<dbReference type="RefSeq" id="WP_118335741.1">
    <property type="nucleotide sequence ID" value="NZ_AP025567.1"/>
</dbReference>
<feature type="domain" description="Sigma-54 factor interaction" evidence="6">
    <location>
        <begin position="274"/>
        <end position="504"/>
    </location>
</feature>
<dbReference type="CDD" id="cd00009">
    <property type="entry name" value="AAA"/>
    <property type="match status" value="1"/>
</dbReference>
<dbReference type="GO" id="GO:0043565">
    <property type="term" value="F:sequence-specific DNA binding"/>
    <property type="evidence" value="ECO:0007669"/>
    <property type="project" value="InterPro"/>
</dbReference>
<keyword evidence="5" id="KW-0804">Transcription</keyword>
<dbReference type="OrthoDB" id="9803970at2"/>
<reference evidence="7 8" key="1">
    <citation type="submission" date="2018-08" db="EMBL/GenBank/DDBJ databases">
        <title>A genome reference for cultivated species of the human gut microbiota.</title>
        <authorList>
            <person name="Zou Y."/>
            <person name="Xue W."/>
            <person name="Luo G."/>
        </authorList>
    </citation>
    <scope>NUCLEOTIDE SEQUENCE [LARGE SCALE GENOMIC DNA]</scope>
    <source>
        <strain evidence="7 8">AM07-24</strain>
    </source>
</reference>
<dbReference type="Gene3D" id="1.10.10.60">
    <property type="entry name" value="Homeodomain-like"/>
    <property type="match status" value="1"/>
</dbReference>
<dbReference type="Pfam" id="PF00158">
    <property type="entry name" value="Sigma54_activat"/>
    <property type="match status" value="1"/>
</dbReference>
<dbReference type="EMBL" id="QRMS01000003">
    <property type="protein sequence ID" value="RHJ87206.1"/>
    <property type="molecule type" value="Genomic_DNA"/>
</dbReference>
<dbReference type="Gene3D" id="3.40.50.300">
    <property type="entry name" value="P-loop containing nucleotide triphosphate hydrolases"/>
    <property type="match status" value="1"/>
</dbReference>
<dbReference type="SUPFAM" id="SSF52540">
    <property type="entry name" value="P-loop containing nucleoside triphosphate hydrolases"/>
    <property type="match status" value="1"/>
</dbReference>
<dbReference type="GO" id="GO:0005524">
    <property type="term" value="F:ATP binding"/>
    <property type="evidence" value="ECO:0007669"/>
    <property type="project" value="UniProtKB-KW"/>
</dbReference>
<dbReference type="Pfam" id="PF25601">
    <property type="entry name" value="AAA_lid_14"/>
    <property type="match status" value="1"/>
</dbReference>
<dbReference type="Gene3D" id="1.10.8.60">
    <property type="match status" value="1"/>
</dbReference>
<dbReference type="InterPro" id="IPR003593">
    <property type="entry name" value="AAA+_ATPase"/>
</dbReference>
<dbReference type="Pfam" id="PF02954">
    <property type="entry name" value="HTH_8"/>
    <property type="match status" value="1"/>
</dbReference>
<gene>
    <name evidence="7" type="ORF">DW099_10920</name>
</gene>
<dbReference type="InterPro" id="IPR025944">
    <property type="entry name" value="Sigma_54_int_dom_CS"/>
</dbReference>
<dbReference type="InterPro" id="IPR025943">
    <property type="entry name" value="Sigma_54_int_dom_ATP-bd_2"/>
</dbReference>
<dbReference type="InterPro" id="IPR035965">
    <property type="entry name" value="PAS-like_dom_sf"/>
</dbReference>
<dbReference type="SUPFAM" id="SSF55785">
    <property type="entry name" value="PYP-like sensor domain (PAS domain)"/>
    <property type="match status" value="1"/>
</dbReference>
<evidence type="ECO:0000313" key="7">
    <source>
        <dbReference type="EMBL" id="RHJ87206.1"/>
    </source>
</evidence>
<sequence length="588" mass="65692">METTNTLITQIKKMALPGEVQQITGTSLLVKNLFLFLCNQSDCPIDLILLCRKDGMILSCRYATPGDDLSGHTLDLDRLKDAEDLQLFKVSDDYIIAAVCPREKSAVLSDLQKDFQTLLGIIEQDETSSRHLLHCLNSVKNAISIYDENATLLYANTSFCKDLSIPNLEDALGRNINDVIRDIGAKIHSMEDNSSSLKMMDVLKNGEEVIDWEIRIESTEGQKESKLVSNDMYPVVDETGKVTGMVELTHSRQQDIKRTRKIMGFAAEYTFDDIVGTSKAIKEKIRTAKEYANSPFNFLITGESGVGKELFAQSIHNYSPRHKGPFVALNCANFSDGLIESELFGYVGGAFTGASKNGQIGKFELADGGTLFLDEVGELPLHFQSKLLRVLETWMVTRIGSSKQIPVNVRLITATNRNLAEMVEEGLFRQDLYYRLQVLTLEIPPLRERKDDLALLSDSFLNQAAAPYLDTPKILSSQAKKVLMSYDWPGNVRELRNVITRATVLSKSKIISKETLEESIASKGYMLKAISTDTPAERVKQKLTEIDNAYTSLLKEALELTAGNKKEAAELIGVSRNTFYRMLEKYGE</sequence>
<dbReference type="InterPro" id="IPR027417">
    <property type="entry name" value="P-loop_NTPase"/>
</dbReference>
<evidence type="ECO:0000256" key="4">
    <source>
        <dbReference type="ARBA" id="ARBA00023125"/>
    </source>
</evidence>
<keyword evidence="8" id="KW-1185">Reference proteome</keyword>
<dbReference type="InterPro" id="IPR025662">
    <property type="entry name" value="Sigma_54_int_dom_ATP-bd_1"/>
</dbReference>
<organism evidence="7 8">
    <name type="scientific">Emergencia timonensis</name>
    <dbReference type="NCBI Taxonomy" id="1776384"/>
    <lineage>
        <taxon>Bacteria</taxon>
        <taxon>Bacillati</taxon>
        <taxon>Bacillota</taxon>
        <taxon>Clostridia</taxon>
        <taxon>Peptostreptococcales</taxon>
        <taxon>Anaerovoracaceae</taxon>
        <taxon>Emergencia</taxon>
    </lineage>
</organism>
<dbReference type="PANTHER" id="PTHR32071">
    <property type="entry name" value="TRANSCRIPTIONAL REGULATORY PROTEIN"/>
    <property type="match status" value="1"/>
</dbReference>
<proteinExistence type="predicted"/>
<evidence type="ECO:0000256" key="5">
    <source>
        <dbReference type="ARBA" id="ARBA00023163"/>
    </source>
</evidence>
<dbReference type="InterPro" id="IPR002197">
    <property type="entry name" value="HTH_Fis"/>
</dbReference>
<name>A0A415E0Q7_9FIRM</name>
<evidence type="ECO:0000256" key="1">
    <source>
        <dbReference type="ARBA" id="ARBA00022741"/>
    </source>
</evidence>
<dbReference type="PROSITE" id="PS50045">
    <property type="entry name" value="SIGMA54_INTERACT_4"/>
    <property type="match status" value="1"/>
</dbReference>
<keyword evidence="4" id="KW-0238">DNA-binding</keyword>
<dbReference type="SMART" id="SM00382">
    <property type="entry name" value="AAA"/>
    <property type="match status" value="1"/>
</dbReference>
<accession>A0A415E0Q7</accession>
<dbReference type="Proteomes" id="UP000284841">
    <property type="component" value="Unassembled WGS sequence"/>
</dbReference>
<dbReference type="PROSITE" id="PS00688">
    <property type="entry name" value="SIGMA54_INTERACT_3"/>
    <property type="match status" value="1"/>
</dbReference>
<dbReference type="PANTHER" id="PTHR32071:SF57">
    <property type="entry name" value="C4-DICARBOXYLATE TRANSPORT TRANSCRIPTIONAL REGULATORY PROTEIN DCTD"/>
    <property type="match status" value="1"/>
</dbReference>
<dbReference type="SUPFAM" id="SSF46689">
    <property type="entry name" value="Homeodomain-like"/>
    <property type="match status" value="1"/>
</dbReference>
<dbReference type="PRINTS" id="PR01590">
    <property type="entry name" value="HTHFIS"/>
</dbReference>
<dbReference type="PROSITE" id="PS00675">
    <property type="entry name" value="SIGMA54_INTERACT_1"/>
    <property type="match status" value="1"/>
</dbReference>
<dbReference type="FunFam" id="3.40.50.300:FF:000006">
    <property type="entry name" value="DNA-binding transcriptional regulator NtrC"/>
    <property type="match status" value="1"/>
</dbReference>
<dbReference type="InterPro" id="IPR002078">
    <property type="entry name" value="Sigma_54_int"/>
</dbReference>
<comment type="caution">
    <text evidence="7">The sequence shown here is derived from an EMBL/GenBank/DDBJ whole genome shotgun (WGS) entry which is preliminary data.</text>
</comment>
<dbReference type="InterPro" id="IPR009057">
    <property type="entry name" value="Homeodomain-like_sf"/>
</dbReference>
<evidence type="ECO:0000313" key="8">
    <source>
        <dbReference type="Proteomes" id="UP000284841"/>
    </source>
</evidence>
<dbReference type="InterPro" id="IPR058031">
    <property type="entry name" value="AAA_lid_NorR"/>
</dbReference>
<dbReference type="PROSITE" id="PS00676">
    <property type="entry name" value="SIGMA54_INTERACT_2"/>
    <property type="match status" value="1"/>
</dbReference>
<evidence type="ECO:0000259" key="6">
    <source>
        <dbReference type="PROSITE" id="PS50045"/>
    </source>
</evidence>
<evidence type="ECO:0000256" key="3">
    <source>
        <dbReference type="ARBA" id="ARBA00023015"/>
    </source>
</evidence>